<dbReference type="Pfam" id="PF01979">
    <property type="entry name" value="Amidohydro_1"/>
    <property type="match status" value="1"/>
</dbReference>
<reference evidence="2 3" key="1">
    <citation type="submission" date="2018-06" db="EMBL/GenBank/DDBJ databases">
        <authorList>
            <consortium name="Pathogen Informatics"/>
            <person name="Doyle S."/>
        </authorList>
    </citation>
    <scope>NUCLEOTIDE SEQUENCE [LARGE SCALE GENOMIC DNA]</scope>
    <source>
        <strain evidence="2 3">NCTC12151</strain>
    </source>
</reference>
<dbReference type="OrthoDB" id="5687299at2"/>
<gene>
    <name evidence="2" type="ORF">NCTC12151_01067</name>
</gene>
<dbReference type="PANTHER" id="PTHR42717:SF1">
    <property type="entry name" value="IMIDAZOLONEPROPIONASE AND RELATED AMIDOHYDROLASES"/>
    <property type="match status" value="1"/>
</dbReference>
<protein>
    <submittedName>
        <fullName evidence="2">Dihydroorotase</fullName>
    </submittedName>
</protein>
<sequence length="471" mass="50167">MYQYDKVVKGVWVKDPINGVDCRADIAIVDGKIAAIEADIPMSQGRTLIDLGGYTAIPGIIDPHTHVSAFWGSDNGQTMLAKAGVCTTLDMAGPMEDILQSIPQHGAGLNVAILQYASPPYTFNSASPSSAEISGLVEKSLRDGAYGVKLLGRHYPLTPDASAQLIAEIARQGGYVAWHAGTTEHGSNIEGMREAIAMADGHFLHLAHINSYCRGAINPELEEAQEAISLLIKNPNIYSESYISPLNGTSLACKDGAPISKVTCNSLIKLGFEATEAGMEKAFRAGKVGCVVNGGSESVRVTGEEGIRLWREHETELGGMFPVNPPMPRIMLAEAKRPSGDFVVDCLSTDGGCLPRNVLIEKGLGLVFLDVLSLDEFIIKTSWNPSRMLRLTQKGSLGIGMDADITVLDVERRLPVATIVGGEVAMFKGLVCGRGSTIICTENGEASLQARGIKTCVADPSQRPLAMSATR</sequence>
<dbReference type="PANTHER" id="PTHR42717">
    <property type="entry name" value="DIHYDROOROTASE-RELATED"/>
    <property type="match status" value="1"/>
</dbReference>
<dbReference type="AlphaFoldDB" id="A0A2X4UW40"/>
<dbReference type="InterPro" id="IPR011059">
    <property type="entry name" value="Metal-dep_hydrolase_composite"/>
</dbReference>
<dbReference type="EMBL" id="LS483470">
    <property type="protein sequence ID" value="SQI37240.1"/>
    <property type="molecule type" value="Genomic_DNA"/>
</dbReference>
<dbReference type="GO" id="GO:0019213">
    <property type="term" value="F:deacetylase activity"/>
    <property type="evidence" value="ECO:0007669"/>
    <property type="project" value="InterPro"/>
</dbReference>
<dbReference type="InterPro" id="IPR020043">
    <property type="entry name" value="Deacetylase_Atu3266-like"/>
</dbReference>
<accession>A0A2X4UW40</accession>
<dbReference type="RefSeq" id="WP_111739621.1">
    <property type="nucleotide sequence ID" value="NZ_LR698987.1"/>
</dbReference>
<feature type="domain" description="Amidohydrolase-related" evidence="1">
    <location>
        <begin position="56"/>
        <end position="202"/>
    </location>
</feature>
<proteinExistence type="predicted"/>
<dbReference type="Gene3D" id="3.20.20.140">
    <property type="entry name" value="Metal-dependent hydrolases"/>
    <property type="match status" value="2"/>
</dbReference>
<dbReference type="InterPro" id="IPR006680">
    <property type="entry name" value="Amidohydro-rel"/>
</dbReference>
<evidence type="ECO:0000313" key="3">
    <source>
        <dbReference type="Proteomes" id="UP000249005"/>
    </source>
</evidence>
<keyword evidence="3" id="KW-1185">Reference proteome</keyword>
<dbReference type="InterPro" id="IPR032466">
    <property type="entry name" value="Metal_Hydrolase"/>
</dbReference>
<dbReference type="KEGG" id="lri:NCTC12151_01067"/>
<evidence type="ECO:0000313" key="2">
    <source>
        <dbReference type="EMBL" id="SQI37240.1"/>
    </source>
</evidence>
<name>A0A2X4UW40_9GAMM</name>
<dbReference type="Proteomes" id="UP000249005">
    <property type="component" value="Chromosome 1"/>
</dbReference>
<evidence type="ECO:0000259" key="1">
    <source>
        <dbReference type="Pfam" id="PF01979"/>
    </source>
</evidence>
<dbReference type="SUPFAM" id="SSF51556">
    <property type="entry name" value="Metallo-dependent hydrolases"/>
    <property type="match status" value="1"/>
</dbReference>
<dbReference type="SUPFAM" id="SSF51338">
    <property type="entry name" value="Composite domain of metallo-dependent hydrolases"/>
    <property type="match status" value="1"/>
</dbReference>
<organism evidence="2 3">
    <name type="scientific">Leminorella richardii</name>
    <dbReference type="NCBI Taxonomy" id="158841"/>
    <lineage>
        <taxon>Bacteria</taxon>
        <taxon>Pseudomonadati</taxon>
        <taxon>Pseudomonadota</taxon>
        <taxon>Gammaproteobacteria</taxon>
        <taxon>Enterobacterales</taxon>
        <taxon>Budviciaceae</taxon>
        <taxon>Leminorella</taxon>
    </lineage>
</organism>
<dbReference type="GO" id="GO:0016810">
    <property type="term" value="F:hydrolase activity, acting on carbon-nitrogen (but not peptide) bonds"/>
    <property type="evidence" value="ECO:0007669"/>
    <property type="project" value="InterPro"/>
</dbReference>